<dbReference type="Gene3D" id="3.40.50.1580">
    <property type="entry name" value="Nucleoside phosphorylase domain"/>
    <property type="match status" value="1"/>
</dbReference>
<evidence type="ECO:0000313" key="9">
    <source>
        <dbReference type="Proteomes" id="UP000236604"/>
    </source>
</evidence>
<keyword evidence="9" id="KW-1185">Reference proteome</keyword>
<evidence type="ECO:0000313" key="8">
    <source>
        <dbReference type="EMBL" id="PNR98679.1"/>
    </source>
</evidence>
<dbReference type="InterPro" id="IPR018016">
    <property type="entry name" value="Nucleoside_phosphorylase_CS"/>
</dbReference>
<dbReference type="InterPro" id="IPR000845">
    <property type="entry name" value="Nucleoside_phosphorylase_d"/>
</dbReference>
<dbReference type="EMBL" id="AZRN01000033">
    <property type="protein sequence ID" value="PNR98679.1"/>
    <property type="molecule type" value="Genomic_DNA"/>
</dbReference>
<dbReference type="CDD" id="cd17767">
    <property type="entry name" value="UP_EcUdp-like"/>
    <property type="match status" value="1"/>
</dbReference>
<dbReference type="InterPro" id="IPR035994">
    <property type="entry name" value="Nucleoside_phosphorylase_sf"/>
</dbReference>
<protein>
    <recommendedName>
        <fullName evidence="3">Uridine phosphorylase</fullName>
        <ecNumber evidence="2">2.4.2.3</ecNumber>
    </recommendedName>
</protein>
<accession>A0A2K1P7B8</accession>
<gene>
    <name evidence="8" type="ORF">X927_08120</name>
</gene>
<evidence type="ECO:0000256" key="6">
    <source>
        <dbReference type="ARBA" id="ARBA00048447"/>
    </source>
</evidence>
<evidence type="ECO:0000256" key="4">
    <source>
        <dbReference type="ARBA" id="ARBA00022676"/>
    </source>
</evidence>
<comment type="caution">
    <text evidence="8">The sequence shown here is derived from an EMBL/GenBank/DDBJ whole genome shotgun (WGS) entry which is preliminary data.</text>
</comment>
<evidence type="ECO:0000259" key="7">
    <source>
        <dbReference type="Pfam" id="PF01048"/>
    </source>
</evidence>
<reference evidence="8 9" key="1">
    <citation type="submission" date="2013-12" db="EMBL/GenBank/DDBJ databases">
        <title>Comparative genomics of Petrotoga isolates.</title>
        <authorList>
            <person name="Nesbo C.L."/>
            <person name="Charchuk R."/>
            <person name="Chow K."/>
        </authorList>
    </citation>
    <scope>NUCLEOTIDE SEQUENCE [LARGE SCALE GENOMIC DNA]</scope>
    <source>
        <strain evidence="8 9">DSM 14811</strain>
    </source>
</reference>
<dbReference type="PANTHER" id="PTHR43691">
    <property type="entry name" value="URIDINE PHOSPHORYLASE"/>
    <property type="match status" value="1"/>
</dbReference>
<dbReference type="GO" id="GO:0005829">
    <property type="term" value="C:cytosol"/>
    <property type="evidence" value="ECO:0007669"/>
    <property type="project" value="TreeGrafter"/>
</dbReference>
<dbReference type="AlphaFoldDB" id="A0A2K1P7B8"/>
<organism evidence="8 9">
    <name type="scientific">Petrotoga mexicana DSM 14811</name>
    <dbReference type="NCBI Taxonomy" id="1122954"/>
    <lineage>
        <taxon>Bacteria</taxon>
        <taxon>Thermotogati</taxon>
        <taxon>Thermotogota</taxon>
        <taxon>Thermotogae</taxon>
        <taxon>Petrotogales</taxon>
        <taxon>Petrotogaceae</taxon>
        <taxon>Petrotoga</taxon>
    </lineage>
</organism>
<dbReference type="GO" id="GO:0009164">
    <property type="term" value="P:nucleoside catabolic process"/>
    <property type="evidence" value="ECO:0007669"/>
    <property type="project" value="UniProtKB-ARBA"/>
</dbReference>
<dbReference type="PROSITE" id="PS01232">
    <property type="entry name" value="PNP_UDP_1"/>
    <property type="match status" value="1"/>
</dbReference>
<evidence type="ECO:0000256" key="5">
    <source>
        <dbReference type="ARBA" id="ARBA00022679"/>
    </source>
</evidence>
<keyword evidence="5" id="KW-0808">Transferase</keyword>
<feature type="domain" description="Nucleoside phosphorylase" evidence="7">
    <location>
        <begin position="29"/>
        <end position="225"/>
    </location>
</feature>
<proteinExistence type="inferred from homology"/>
<dbReference type="Pfam" id="PF01048">
    <property type="entry name" value="PNP_UDP_1"/>
    <property type="match status" value="1"/>
</dbReference>
<dbReference type="PANTHER" id="PTHR43691:SF11">
    <property type="entry name" value="FI09636P-RELATED"/>
    <property type="match status" value="1"/>
</dbReference>
<comment type="catalytic activity">
    <reaction evidence="6">
        <text>uridine + phosphate = alpha-D-ribose 1-phosphate + uracil</text>
        <dbReference type="Rhea" id="RHEA:24388"/>
        <dbReference type="ChEBI" id="CHEBI:16704"/>
        <dbReference type="ChEBI" id="CHEBI:17568"/>
        <dbReference type="ChEBI" id="CHEBI:43474"/>
        <dbReference type="ChEBI" id="CHEBI:57720"/>
        <dbReference type="EC" id="2.4.2.3"/>
    </reaction>
</comment>
<dbReference type="RefSeq" id="WP_103077521.1">
    <property type="nucleotide sequence ID" value="NZ_AZRN01000033.1"/>
</dbReference>
<dbReference type="Proteomes" id="UP000236604">
    <property type="component" value="Unassembled WGS sequence"/>
</dbReference>
<name>A0A2K1P7B8_9BACT</name>
<evidence type="ECO:0000256" key="1">
    <source>
        <dbReference type="ARBA" id="ARBA00010456"/>
    </source>
</evidence>
<evidence type="ECO:0000256" key="3">
    <source>
        <dbReference type="ARBA" id="ARBA00021980"/>
    </source>
</evidence>
<dbReference type="SUPFAM" id="SSF53167">
    <property type="entry name" value="Purine and uridine phosphorylases"/>
    <property type="match status" value="1"/>
</dbReference>
<dbReference type="EC" id="2.4.2.3" evidence="2"/>
<keyword evidence="4" id="KW-0328">Glycosyltransferase</keyword>
<evidence type="ECO:0000256" key="2">
    <source>
        <dbReference type="ARBA" id="ARBA00011888"/>
    </source>
</evidence>
<comment type="similarity">
    <text evidence="1">Belongs to the PNP/UDP phosphorylase family.</text>
</comment>
<dbReference type="GO" id="GO:0004850">
    <property type="term" value="F:uridine phosphorylase activity"/>
    <property type="evidence" value="ECO:0007669"/>
    <property type="project" value="UniProtKB-EC"/>
</dbReference>
<sequence length="262" mass="29233">MFKQDFRVSTGLENQIQYHIQCGPGDVAPVVIVPGDQSRVESIISKLHDPKKISENRGLITYTGYYEDYPVSVTSTGMGGPSASIVYEELINIGAKILIRIGSVAGLQEEIEEGDVIIPHACVRDDGASQYYVPQNFPAVASPEVYLRLLSAAKSLKLDFKTGINWSHSCFYNRDPEYFQRWSRYRVVSMDMEASSLFVVSSLRGVKAGFIGICYANRFKQSNRDKVDLSVPDTNRSIIKASTSKAIDITLRAIKDLYQNEL</sequence>